<dbReference type="Proteomes" id="UP001235939">
    <property type="component" value="Chromosome 14"/>
</dbReference>
<proteinExistence type="predicted"/>
<dbReference type="EMBL" id="CP092876">
    <property type="protein sequence ID" value="UYV76447.1"/>
    <property type="molecule type" value="Genomic_DNA"/>
</dbReference>
<reference evidence="1 2" key="1">
    <citation type="submission" date="2022-01" db="EMBL/GenBank/DDBJ databases">
        <title>A chromosomal length assembly of Cordylochernes scorpioides.</title>
        <authorList>
            <person name="Zeh D."/>
            <person name="Zeh J."/>
        </authorList>
    </citation>
    <scope>NUCLEOTIDE SEQUENCE [LARGE SCALE GENOMIC DNA]</scope>
    <source>
        <strain evidence="1">IN4F17</strain>
        <tissue evidence="1">Whole Body</tissue>
    </source>
</reference>
<gene>
    <name evidence="1" type="ORF">LAZ67_14000419</name>
</gene>
<evidence type="ECO:0000313" key="1">
    <source>
        <dbReference type="EMBL" id="UYV76447.1"/>
    </source>
</evidence>
<protein>
    <submittedName>
        <fullName evidence="1">Uncharacterized protein</fullName>
    </submittedName>
</protein>
<dbReference type="PANTHER" id="PTHR21174:SF0">
    <property type="entry name" value="HD PHOSPHOHYDROLASE FAMILY PROTEIN-RELATED"/>
    <property type="match status" value="1"/>
</dbReference>
<dbReference type="SUPFAM" id="SSF109604">
    <property type="entry name" value="HD-domain/PDEase-like"/>
    <property type="match status" value="1"/>
</dbReference>
<name>A0ABY6L7M7_9ARAC</name>
<accession>A0ABY6L7M7</accession>
<keyword evidence="2" id="KW-1185">Reference proteome</keyword>
<organism evidence="1 2">
    <name type="scientific">Cordylochernes scorpioides</name>
    <dbReference type="NCBI Taxonomy" id="51811"/>
    <lineage>
        <taxon>Eukaryota</taxon>
        <taxon>Metazoa</taxon>
        <taxon>Ecdysozoa</taxon>
        <taxon>Arthropoda</taxon>
        <taxon>Chelicerata</taxon>
        <taxon>Arachnida</taxon>
        <taxon>Pseudoscorpiones</taxon>
        <taxon>Cheliferoidea</taxon>
        <taxon>Chernetidae</taxon>
        <taxon>Cordylochernes</taxon>
    </lineage>
</organism>
<sequence>MELTSQVVDLILETKTHSTEEHKDSHLFGTEDRHFFLDFDMEILGVAPEMYETYAAQIREEYSFLPEDIYVSLRTKVLQSFLQIPNIFATREFRESHEQQARDNISWEIRKLQEGK</sequence>
<dbReference type="PANTHER" id="PTHR21174">
    <property type="match status" value="1"/>
</dbReference>
<evidence type="ECO:0000313" key="2">
    <source>
        <dbReference type="Proteomes" id="UP001235939"/>
    </source>
</evidence>
<dbReference type="InterPro" id="IPR009218">
    <property type="entry name" value="HD_phosphohydro"/>
</dbReference>